<evidence type="ECO:0000256" key="2">
    <source>
        <dbReference type="RuleBase" id="RU000682"/>
    </source>
</evidence>
<evidence type="ECO:0000256" key="1">
    <source>
        <dbReference type="PROSITE-ProRule" id="PRU00108"/>
    </source>
</evidence>
<keyword evidence="1 2" id="KW-0371">Homeobox</keyword>
<proteinExistence type="predicted"/>
<evidence type="ECO:0000313" key="5">
    <source>
        <dbReference type="Ensembl" id="ENSACIP00000022916.1"/>
    </source>
</evidence>
<feature type="DNA-binding region" description="Homeobox" evidence="1">
    <location>
        <begin position="90"/>
        <end position="149"/>
    </location>
</feature>
<dbReference type="InterPro" id="IPR042223">
    <property type="entry name" value="SEBOX"/>
</dbReference>
<dbReference type="Proteomes" id="UP000261340">
    <property type="component" value="Unplaced"/>
</dbReference>
<feature type="region of interest" description="Disordered" evidence="3">
    <location>
        <begin position="148"/>
        <end position="195"/>
    </location>
</feature>
<protein>
    <recommendedName>
        <fullName evidence="4">Homeobox domain-containing protein</fullName>
    </recommendedName>
</protein>
<dbReference type="OMA" id="YPDINGR"/>
<dbReference type="GO" id="GO:0003677">
    <property type="term" value="F:DNA binding"/>
    <property type="evidence" value="ECO:0007669"/>
    <property type="project" value="UniProtKB-UniRule"/>
</dbReference>
<sequence>MAYCSQERGVNVEYFTANLTQSSRLKQAHFISCGPAKYTATLKSTDKQNQGTWFNLIHFACFCWRFVTELRVWHSPGNLLHSTASYPTKCRRKRTTFSKAQLSQLERAFCVTPYPDISMRKTLSSATGLPESKIQVWFQNRRARFFKTKKPARGASKPPQVTHTAPFSPQVAASLPPSPSLPSPTGYRAPSLPQSTRLSSILDSRAKLLPDQSSVYGSDHPGVPPNHYHQSPDFTDYCRDPFPYSGLDEWDLPEDFEAFLHAQGPAPAQVSHPGPNKGVQSWQDIQVLTSSIETLDDLSDLCFQDLMLNPSLPNLDVCGVKIII</sequence>
<organism evidence="5 6">
    <name type="scientific">Amphilophus citrinellus</name>
    <name type="common">Midas cichlid</name>
    <name type="synonym">Cichlasoma citrinellum</name>
    <dbReference type="NCBI Taxonomy" id="61819"/>
    <lineage>
        <taxon>Eukaryota</taxon>
        <taxon>Metazoa</taxon>
        <taxon>Chordata</taxon>
        <taxon>Craniata</taxon>
        <taxon>Vertebrata</taxon>
        <taxon>Euteleostomi</taxon>
        <taxon>Actinopterygii</taxon>
        <taxon>Neopterygii</taxon>
        <taxon>Teleostei</taxon>
        <taxon>Neoteleostei</taxon>
        <taxon>Acanthomorphata</taxon>
        <taxon>Ovalentaria</taxon>
        <taxon>Cichlomorphae</taxon>
        <taxon>Cichliformes</taxon>
        <taxon>Cichlidae</taxon>
        <taxon>New World cichlids</taxon>
        <taxon>Cichlasomatinae</taxon>
        <taxon>Heroini</taxon>
        <taxon>Amphilophus</taxon>
    </lineage>
</organism>
<dbReference type="GO" id="GO:0005634">
    <property type="term" value="C:nucleus"/>
    <property type="evidence" value="ECO:0007669"/>
    <property type="project" value="UniProtKB-SubCell"/>
</dbReference>
<dbReference type="PANTHER" id="PTHR47777:SF1">
    <property type="entry name" value="HOMEOBOX PROTEIN SEBOX"/>
    <property type="match status" value="1"/>
</dbReference>
<accession>A0A3Q0SIR3</accession>
<dbReference type="Ensembl" id="ENSACIT00000023524.1">
    <property type="protein sequence ID" value="ENSACIP00000022916.1"/>
    <property type="gene ID" value="ENSACIG00000017839.1"/>
</dbReference>
<dbReference type="SUPFAM" id="SSF46689">
    <property type="entry name" value="Homeodomain-like"/>
    <property type="match status" value="1"/>
</dbReference>
<dbReference type="PROSITE" id="PS50071">
    <property type="entry name" value="HOMEOBOX_2"/>
    <property type="match status" value="1"/>
</dbReference>
<dbReference type="STRING" id="61819.ENSACIP00000022916"/>
<dbReference type="Pfam" id="PF00046">
    <property type="entry name" value="Homeodomain"/>
    <property type="match status" value="1"/>
</dbReference>
<evidence type="ECO:0000256" key="3">
    <source>
        <dbReference type="SAM" id="MobiDB-lite"/>
    </source>
</evidence>
<dbReference type="InterPro" id="IPR009057">
    <property type="entry name" value="Homeodomain-like_sf"/>
</dbReference>
<dbReference type="CDD" id="cd00086">
    <property type="entry name" value="homeodomain"/>
    <property type="match status" value="1"/>
</dbReference>
<dbReference type="Gene3D" id="1.10.10.60">
    <property type="entry name" value="Homeodomain-like"/>
    <property type="match status" value="1"/>
</dbReference>
<evidence type="ECO:0000259" key="4">
    <source>
        <dbReference type="PROSITE" id="PS50071"/>
    </source>
</evidence>
<dbReference type="AlphaFoldDB" id="A0A3Q0SIR3"/>
<dbReference type="SMART" id="SM00389">
    <property type="entry name" value="HOX"/>
    <property type="match status" value="1"/>
</dbReference>
<reference evidence="5" key="2">
    <citation type="submission" date="2025-09" db="UniProtKB">
        <authorList>
            <consortium name="Ensembl"/>
        </authorList>
    </citation>
    <scope>IDENTIFICATION</scope>
</reference>
<keyword evidence="6" id="KW-1185">Reference proteome</keyword>
<comment type="subcellular location">
    <subcellularLocation>
        <location evidence="1 2">Nucleus</location>
    </subcellularLocation>
</comment>
<dbReference type="PANTHER" id="PTHR47777">
    <property type="entry name" value="HOMEOBOX PROTEIN SEBOX"/>
    <property type="match status" value="1"/>
</dbReference>
<dbReference type="InterPro" id="IPR001356">
    <property type="entry name" value="HD"/>
</dbReference>
<keyword evidence="1 2" id="KW-0238">DNA-binding</keyword>
<keyword evidence="1 2" id="KW-0539">Nucleus</keyword>
<evidence type="ECO:0000313" key="6">
    <source>
        <dbReference type="Proteomes" id="UP000261340"/>
    </source>
</evidence>
<feature type="domain" description="Homeobox" evidence="4">
    <location>
        <begin position="88"/>
        <end position="148"/>
    </location>
</feature>
<dbReference type="GeneTree" id="ENSGT00920000149180"/>
<name>A0A3Q0SIR3_AMPCI</name>
<reference evidence="5" key="1">
    <citation type="submission" date="2025-08" db="UniProtKB">
        <authorList>
            <consortium name="Ensembl"/>
        </authorList>
    </citation>
    <scope>IDENTIFICATION</scope>
</reference>